<dbReference type="Proteomes" id="UP000489600">
    <property type="component" value="Unassembled WGS sequence"/>
</dbReference>
<dbReference type="PANTHER" id="PTHR10783:SF93">
    <property type="entry name" value="PHOSPHATE TRANSPORTER PHO1 HOMOLOG 6"/>
    <property type="match status" value="1"/>
</dbReference>
<dbReference type="GO" id="GO:0000822">
    <property type="term" value="F:inositol hexakisphosphate binding"/>
    <property type="evidence" value="ECO:0007669"/>
    <property type="project" value="TreeGrafter"/>
</dbReference>
<sequence length="363" mass="41239">MTEEKGGEYELVFFRRLDDEFNKVEKFYREKVEEVVKEAMVLNKQMDNLMAFKLEEERTAEMSRSASHVVVSPAELAKNTSMKVPAIEAIEEGGSSRAGRSSDEDDNNLEKEKQCDMSKMKAARPAPIGVLNFVKMINNTKEMPQSIIKSVLKVSNQTELKFSRDNLRKIEEKLSCAFVEFHRKLWFLKSYSFLNVLALSKILKKYDKITSRDAAKSYMKMVDNSYLGSSDEVMILTEHVETTFIKHFTNGNRTKGMNILRPKAKRERHRITFSTAARVTEREAKECGLGKVFYLSRRNRLSIVSHLSRRFPSIELSTADSVEPSGDLSHFSVDLNLSADLSAADLSSDKPGITQSSVCSIEI</sequence>
<comment type="caution">
    <text evidence="3">The sequence shown here is derived from an EMBL/GenBank/DDBJ whole genome shotgun (WGS) entry which is preliminary data.</text>
</comment>
<evidence type="ECO:0000256" key="1">
    <source>
        <dbReference type="SAM" id="MobiDB-lite"/>
    </source>
</evidence>
<evidence type="ECO:0000313" key="3">
    <source>
        <dbReference type="EMBL" id="VVB03946.1"/>
    </source>
</evidence>
<keyword evidence="4" id="KW-1185">Reference proteome</keyword>
<dbReference type="EMBL" id="CABITT030000005">
    <property type="protein sequence ID" value="VVB03946.1"/>
    <property type="molecule type" value="Genomic_DNA"/>
</dbReference>
<protein>
    <recommendedName>
        <fullName evidence="2">SPX domain-containing protein</fullName>
    </recommendedName>
</protein>
<dbReference type="PANTHER" id="PTHR10783">
    <property type="entry name" value="XENOTROPIC AND POLYTROPIC RETROVIRUS RECEPTOR 1-RELATED"/>
    <property type="match status" value="1"/>
</dbReference>
<name>A0A565BRE9_9BRAS</name>
<evidence type="ECO:0000313" key="4">
    <source>
        <dbReference type="Proteomes" id="UP000489600"/>
    </source>
</evidence>
<dbReference type="GO" id="GO:0005802">
    <property type="term" value="C:trans-Golgi network"/>
    <property type="evidence" value="ECO:0007669"/>
    <property type="project" value="TreeGrafter"/>
</dbReference>
<dbReference type="GO" id="GO:0006817">
    <property type="term" value="P:phosphate ion transport"/>
    <property type="evidence" value="ECO:0007669"/>
    <property type="project" value="TreeGrafter"/>
</dbReference>
<organism evidence="3 4">
    <name type="scientific">Arabis nemorensis</name>
    <dbReference type="NCBI Taxonomy" id="586526"/>
    <lineage>
        <taxon>Eukaryota</taxon>
        <taxon>Viridiplantae</taxon>
        <taxon>Streptophyta</taxon>
        <taxon>Embryophyta</taxon>
        <taxon>Tracheophyta</taxon>
        <taxon>Spermatophyta</taxon>
        <taxon>Magnoliopsida</taxon>
        <taxon>eudicotyledons</taxon>
        <taxon>Gunneridae</taxon>
        <taxon>Pentapetalae</taxon>
        <taxon>rosids</taxon>
        <taxon>malvids</taxon>
        <taxon>Brassicales</taxon>
        <taxon>Brassicaceae</taxon>
        <taxon>Arabideae</taxon>
        <taxon>Arabis</taxon>
    </lineage>
</organism>
<dbReference type="PROSITE" id="PS51382">
    <property type="entry name" value="SPX"/>
    <property type="match status" value="1"/>
</dbReference>
<gene>
    <name evidence="3" type="ORF">ANE_LOCUS14390</name>
</gene>
<accession>A0A565BRE9</accession>
<feature type="compositionally biased region" description="Basic and acidic residues" evidence="1">
    <location>
        <begin position="108"/>
        <end position="118"/>
    </location>
</feature>
<dbReference type="AlphaFoldDB" id="A0A565BRE9"/>
<feature type="region of interest" description="Disordered" evidence="1">
    <location>
        <begin position="90"/>
        <end position="118"/>
    </location>
</feature>
<dbReference type="OrthoDB" id="9970435at2759"/>
<dbReference type="Pfam" id="PF03105">
    <property type="entry name" value="SPX"/>
    <property type="match status" value="1"/>
</dbReference>
<feature type="domain" description="SPX" evidence="2">
    <location>
        <begin position="1"/>
        <end position="220"/>
    </location>
</feature>
<evidence type="ECO:0000259" key="2">
    <source>
        <dbReference type="PROSITE" id="PS51382"/>
    </source>
</evidence>
<proteinExistence type="predicted"/>
<dbReference type="GO" id="GO:0005886">
    <property type="term" value="C:plasma membrane"/>
    <property type="evidence" value="ECO:0007669"/>
    <property type="project" value="TreeGrafter"/>
</dbReference>
<reference evidence="3" key="1">
    <citation type="submission" date="2019-07" db="EMBL/GenBank/DDBJ databases">
        <authorList>
            <person name="Dittberner H."/>
        </authorList>
    </citation>
    <scope>NUCLEOTIDE SEQUENCE [LARGE SCALE GENOMIC DNA]</scope>
</reference>
<dbReference type="InterPro" id="IPR004331">
    <property type="entry name" value="SPX_dom"/>
</dbReference>
<dbReference type="GO" id="GO:0016036">
    <property type="term" value="P:cellular response to phosphate starvation"/>
    <property type="evidence" value="ECO:0007669"/>
    <property type="project" value="TreeGrafter"/>
</dbReference>